<dbReference type="EMBL" id="LSSM01000210">
    <property type="protein sequence ID" value="OMJ29692.1"/>
    <property type="molecule type" value="Genomic_DNA"/>
</dbReference>
<keyword evidence="4" id="KW-1185">Reference proteome</keyword>
<feature type="signal peptide" evidence="1">
    <location>
        <begin position="1"/>
        <end position="21"/>
    </location>
</feature>
<dbReference type="AlphaFoldDB" id="A0A1R1Y7K9"/>
<evidence type="ECO:0000313" key="3">
    <source>
        <dbReference type="EMBL" id="OMJ29692.1"/>
    </source>
</evidence>
<gene>
    <name evidence="2" type="ORF">AYI69_g5233</name>
    <name evidence="3" type="ORF">AYI69_g795</name>
</gene>
<evidence type="ECO:0000256" key="1">
    <source>
        <dbReference type="SAM" id="SignalP"/>
    </source>
</evidence>
<sequence length="231" mass="26538">MKIISVFSVLGIFRFFSPIWSDEINIGPVSRIGLKAIDGTDISSKYPKNINAEASLGLRKKILEVPQREKPIIENNIIRRNEIIFNLENINYQVTLGKRILDRVTSKFSDFNAKIKKKESGVYTDSECGEFWDETRRVYAELALELNSIRRQKLVLEGINLRDSDIRQESELVGKVHKCLKELEFTFKATAAFVEVFDYYKSTMDADKCTVGIAGILNEVKEYLYLDHAKN</sequence>
<evidence type="ECO:0000313" key="4">
    <source>
        <dbReference type="Proteomes" id="UP000187429"/>
    </source>
</evidence>
<dbReference type="Proteomes" id="UP000187429">
    <property type="component" value="Unassembled WGS sequence"/>
</dbReference>
<evidence type="ECO:0000313" key="2">
    <source>
        <dbReference type="EMBL" id="OMJ22853.1"/>
    </source>
</evidence>
<feature type="chain" id="PRO_5015069063" evidence="1">
    <location>
        <begin position="22"/>
        <end position="231"/>
    </location>
</feature>
<name>A0A1R1Y7K9_9FUNG</name>
<organism evidence="2 4">
    <name type="scientific">Smittium culicis</name>
    <dbReference type="NCBI Taxonomy" id="133412"/>
    <lineage>
        <taxon>Eukaryota</taxon>
        <taxon>Fungi</taxon>
        <taxon>Fungi incertae sedis</taxon>
        <taxon>Zoopagomycota</taxon>
        <taxon>Kickxellomycotina</taxon>
        <taxon>Harpellomycetes</taxon>
        <taxon>Harpellales</taxon>
        <taxon>Legeriomycetaceae</taxon>
        <taxon>Smittium</taxon>
    </lineage>
</organism>
<comment type="caution">
    <text evidence="2">The sequence shown here is derived from an EMBL/GenBank/DDBJ whole genome shotgun (WGS) entry which is preliminary data.</text>
</comment>
<reference evidence="4" key="2">
    <citation type="submission" date="2017-01" db="EMBL/GenBank/DDBJ databases">
        <authorList>
            <person name="Wang Y."/>
            <person name="White M."/>
            <person name="Kvist S."/>
            <person name="Moncalvo J.-M."/>
        </authorList>
    </citation>
    <scope>NUCLEOTIDE SEQUENCE [LARGE SCALE GENOMIC DNA]</scope>
    <source>
        <strain evidence="4">ID-206-W2</strain>
    </source>
</reference>
<protein>
    <submittedName>
        <fullName evidence="2">Uncharacterized protein</fullName>
    </submittedName>
</protein>
<proteinExistence type="predicted"/>
<reference evidence="2" key="1">
    <citation type="submission" date="2017-01" db="EMBL/GenBank/DDBJ databases">
        <authorList>
            <person name="Mah S.A."/>
            <person name="Swanson W.J."/>
            <person name="Moy G.W."/>
            <person name="Vacquier V.D."/>
        </authorList>
    </citation>
    <scope>NUCLEOTIDE SEQUENCE [LARGE SCALE GENOMIC DNA]</scope>
    <source>
        <strain evidence="2">ID-206-W2</strain>
    </source>
</reference>
<keyword evidence="1" id="KW-0732">Signal</keyword>
<dbReference type="EMBL" id="LSSM01002150">
    <property type="protein sequence ID" value="OMJ22853.1"/>
    <property type="molecule type" value="Genomic_DNA"/>
</dbReference>
<accession>A0A1R1Y7K9</accession>